<accession>A0A6C2U8C9</accession>
<organism evidence="2 3">
    <name type="scientific">Pontiella desulfatans</name>
    <dbReference type="NCBI Taxonomy" id="2750659"/>
    <lineage>
        <taxon>Bacteria</taxon>
        <taxon>Pseudomonadati</taxon>
        <taxon>Kiritimatiellota</taxon>
        <taxon>Kiritimatiellia</taxon>
        <taxon>Kiritimatiellales</taxon>
        <taxon>Pontiellaceae</taxon>
        <taxon>Pontiella</taxon>
    </lineage>
</organism>
<feature type="signal peptide" evidence="1">
    <location>
        <begin position="1"/>
        <end position="25"/>
    </location>
</feature>
<dbReference type="EMBL" id="CAAHFG010000003">
    <property type="protein sequence ID" value="VGO16310.1"/>
    <property type="molecule type" value="Genomic_DNA"/>
</dbReference>
<reference evidence="2 3" key="1">
    <citation type="submission" date="2019-04" db="EMBL/GenBank/DDBJ databases">
        <authorList>
            <person name="Van Vliet M D."/>
        </authorList>
    </citation>
    <scope>NUCLEOTIDE SEQUENCE [LARGE SCALE GENOMIC DNA]</scope>
    <source>
        <strain evidence="2 3">F1</strain>
    </source>
</reference>
<gene>
    <name evidence="2" type="ORF">PDESU_04901</name>
</gene>
<evidence type="ECO:0000313" key="3">
    <source>
        <dbReference type="Proteomes" id="UP000366872"/>
    </source>
</evidence>
<evidence type="ECO:0000256" key="1">
    <source>
        <dbReference type="SAM" id="SignalP"/>
    </source>
</evidence>
<name>A0A6C2U8C9_PONDE</name>
<dbReference type="AlphaFoldDB" id="A0A6C2U8C9"/>
<dbReference type="Proteomes" id="UP000366872">
    <property type="component" value="Unassembled WGS sequence"/>
</dbReference>
<keyword evidence="3" id="KW-1185">Reference proteome</keyword>
<evidence type="ECO:0000313" key="2">
    <source>
        <dbReference type="EMBL" id="VGO16310.1"/>
    </source>
</evidence>
<dbReference type="RefSeq" id="WP_136081839.1">
    <property type="nucleotide sequence ID" value="NZ_CAAHFG010000003.1"/>
</dbReference>
<protein>
    <submittedName>
        <fullName evidence="2">Uncharacterized protein</fullName>
    </submittedName>
</protein>
<feature type="chain" id="PRO_5025611031" evidence="1">
    <location>
        <begin position="26"/>
        <end position="83"/>
    </location>
</feature>
<keyword evidence="1" id="KW-0732">Signal</keyword>
<proteinExistence type="predicted"/>
<sequence>MNCIKKINGLLSVMALTALSASAMKADVVVYGGTSAAVTAAVQAKKLRQCGRRRWNLLPRANKATPARIICEISATTPENGKL</sequence>